<evidence type="ECO:0000313" key="5">
    <source>
        <dbReference type="Proteomes" id="UP000009319"/>
    </source>
</evidence>
<protein>
    <recommendedName>
        <fullName evidence="3">N-acetyltransferase domain-containing protein</fullName>
    </recommendedName>
</protein>
<dbReference type="InterPro" id="IPR000182">
    <property type="entry name" value="GNAT_dom"/>
</dbReference>
<dbReference type="AlphaFoldDB" id="K0PSY6"/>
<dbReference type="InterPro" id="IPR016181">
    <property type="entry name" value="Acyl_CoA_acyltransferase"/>
</dbReference>
<dbReference type="STRING" id="1211777.BN77_1350"/>
<dbReference type="GO" id="GO:0016747">
    <property type="term" value="F:acyltransferase activity, transferring groups other than amino-acyl groups"/>
    <property type="evidence" value="ECO:0007669"/>
    <property type="project" value="InterPro"/>
</dbReference>
<sequence>MTTPVYRLRPSVVADYEAIADVWHSSASLPDVGPPIMPTLRELRERVDVAFAASWEVTLAARERDVRGFVAIKPREAVLDQLFVRPRFLGHGIGRALLDHAMTTMPAGFTLFTASSNTRARTFYEKAGLVFLSEAAHPRTGHPVSCYGWSSL</sequence>
<keyword evidence="2" id="KW-0012">Acyltransferase</keyword>
<evidence type="ECO:0000256" key="1">
    <source>
        <dbReference type="ARBA" id="ARBA00022679"/>
    </source>
</evidence>
<keyword evidence="5" id="KW-1185">Reference proteome</keyword>
<dbReference type="CDD" id="cd04301">
    <property type="entry name" value="NAT_SF"/>
    <property type="match status" value="1"/>
</dbReference>
<organism evidence="4 5">
    <name type="scientific">Rhizobium mesoamericanum STM3625</name>
    <dbReference type="NCBI Taxonomy" id="1211777"/>
    <lineage>
        <taxon>Bacteria</taxon>
        <taxon>Pseudomonadati</taxon>
        <taxon>Pseudomonadota</taxon>
        <taxon>Alphaproteobacteria</taxon>
        <taxon>Hyphomicrobiales</taxon>
        <taxon>Rhizobiaceae</taxon>
        <taxon>Rhizobium/Agrobacterium group</taxon>
        <taxon>Rhizobium</taxon>
    </lineage>
</organism>
<evidence type="ECO:0000256" key="2">
    <source>
        <dbReference type="ARBA" id="ARBA00023315"/>
    </source>
</evidence>
<reference evidence="4 5" key="1">
    <citation type="journal article" date="2013" name="Genome Announc.">
        <title>Draft Genome Sequence of Rhizobium mesoamericanum STM3625, a Nitrogen-Fixing Symbiont of Mimosa pudica Isolated in French Guiana (South America).</title>
        <authorList>
            <person name="Moulin L."/>
            <person name="Mornico D."/>
            <person name="Melkonian R."/>
            <person name="Klonowska A."/>
        </authorList>
    </citation>
    <scope>NUCLEOTIDE SEQUENCE [LARGE SCALE GENOMIC DNA]</scope>
    <source>
        <strain evidence="4 5">STM3625</strain>
    </source>
</reference>
<name>K0PSY6_9HYPH</name>
<comment type="caution">
    <text evidence="4">The sequence shown here is derived from an EMBL/GenBank/DDBJ whole genome shotgun (WGS) entry which is preliminary data.</text>
</comment>
<dbReference type="PROSITE" id="PS51186">
    <property type="entry name" value="GNAT"/>
    <property type="match status" value="1"/>
</dbReference>
<feature type="domain" description="N-acetyltransferase" evidence="3">
    <location>
        <begin position="6"/>
        <end position="152"/>
    </location>
</feature>
<proteinExistence type="predicted"/>
<dbReference type="SUPFAM" id="SSF55729">
    <property type="entry name" value="Acyl-CoA N-acyltransferases (Nat)"/>
    <property type="match status" value="1"/>
</dbReference>
<dbReference type="PANTHER" id="PTHR43800">
    <property type="entry name" value="PEPTIDYL-LYSINE N-ACETYLTRANSFERASE YJAB"/>
    <property type="match status" value="1"/>
</dbReference>
<dbReference type="Pfam" id="PF00583">
    <property type="entry name" value="Acetyltransf_1"/>
    <property type="match status" value="1"/>
</dbReference>
<dbReference type="EMBL" id="CANI01000002">
    <property type="protein sequence ID" value="CCM74232.1"/>
    <property type="molecule type" value="Genomic_DNA"/>
</dbReference>
<gene>
    <name evidence="4" type="ORF">BN77_1350</name>
</gene>
<dbReference type="Gene3D" id="3.40.630.30">
    <property type="match status" value="1"/>
</dbReference>
<evidence type="ECO:0000259" key="3">
    <source>
        <dbReference type="PROSITE" id="PS51186"/>
    </source>
</evidence>
<evidence type="ECO:0000313" key="4">
    <source>
        <dbReference type="EMBL" id="CCM74232.1"/>
    </source>
</evidence>
<dbReference type="Proteomes" id="UP000009319">
    <property type="component" value="Unassembled WGS sequence"/>
</dbReference>
<accession>K0PSY6</accession>
<dbReference type="HOGENOM" id="CLU_013985_18_7_5"/>
<dbReference type="PANTHER" id="PTHR43800:SF1">
    <property type="entry name" value="PEPTIDYL-LYSINE N-ACETYLTRANSFERASE YJAB"/>
    <property type="match status" value="1"/>
</dbReference>
<dbReference type="eggNOG" id="COG0456">
    <property type="taxonomic scope" value="Bacteria"/>
</dbReference>
<keyword evidence="1" id="KW-0808">Transferase</keyword>